<reference evidence="5" key="1">
    <citation type="submission" date="2025-08" db="UniProtKB">
        <authorList>
            <consortium name="RefSeq"/>
        </authorList>
    </citation>
    <scope>IDENTIFICATION</scope>
    <source>
        <tissue evidence="5">Gonad</tissue>
    </source>
</reference>
<dbReference type="AlphaFoldDB" id="A0A6P4ZTA7"/>
<name>A0A6P4ZTA7_BRABE</name>
<dbReference type="InterPro" id="IPR037221">
    <property type="entry name" value="H-type_lectin_dom_sf"/>
</dbReference>
<sequence>MRDWRDRNSHQSKQGAMQQAQSDLQAAAQSLETAAVVSDSIAGINARVTANTQGCSALSSSVQQVDSQAIETQQAALLQQLTAIPEEEVQQGLTAAQGQGLQQMTLKLNNMRSSVESLRAAAMAIASSSNSTVESLQDDFDTLSTDLSDHQNAIAALQSDENDGLADTVRALQQTVSGLTGSLNSHTSSLSSIERIIQQSTSAFDYSEKGSYVLPLRRNFWGTTQPYGSPQTRNVNFNRRFRTNPVVFAGITKIDLGSNRNNRLKLIVDRITPTGFRLTFGSWGDTINYQCTAHWIALGKKN</sequence>
<dbReference type="GeneID" id="109476341"/>
<dbReference type="GO" id="GO:0030246">
    <property type="term" value="F:carbohydrate binding"/>
    <property type="evidence" value="ECO:0007669"/>
    <property type="project" value="InterPro"/>
</dbReference>
<evidence type="ECO:0000256" key="2">
    <source>
        <dbReference type="SAM" id="MobiDB-lite"/>
    </source>
</evidence>
<accession>A0A6P4ZTA7</accession>
<feature type="region of interest" description="Disordered" evidence="2">
    <location>
        <begin position="1"/>
        <end position="24"/>
    </location>
</feature>
<evidence type="ECO:0000256" key="1">
    <source>
        <dbReference type="SAM" id="Coils"/>
    </source>
</evidence>
<dbReference type="Gene3D" id="2.60.40.2080">
    <property type="match status" value="1"/>
</dbReference>
<evidence type="ECO:0000313" key="5">
    <source>
        <dbReference type="RefSeq" id="XP_019632826.1"/>
    </source>
</evidence>
<dbReference type="Proteomes" id="UP000515135">
    <property type="component" value="Unplaced"/>
</dbReference>
<organism evidence="4 5">
    <name type="scientific">Branchiostoma belcheri</name>
    <name type="common">Amphioxus</name>
    <dbReference type="NCBI Taxonomy" id="7741"/>
    <lineage>
        <taxon>Eukaryota</taxon>
        <taxon>Metazoa</taxon>
        <taxon>Chordata</taxon>
        <taxon>Cephalochordata</taxon>
        <taxon>Leptocardii</taxon>
        <taxon>Amphioxiformes</taxon>
        <taxon>Branchiostomatidae</taxon>
        <taxon>Branchiostoma</taxon>
    </lineage>
</organism>
<proteinExistence type="predicted"/>
<keyword evidence="1" id="KW-0175">Coiled coil</keyword>
<dbReference type="KEGG" id="bbel:109476341"/>
<dbReference type="OrthoDB" id="6109395at2759"/>
<dbReference type="InterPro" id="IPR019019">
    <property type="entry name" value="H-type_lectin_domain"/>
</dbReference>
<keyword evidence="4" id="KW-1185">Reference proteome</keyword>
<dbReference type="GO" id="GO:0007155">
    <property type="term" value="P:cell adhesion"/>
    <property type="evidence" value="ECO:0007669"/>
    <property type="project" value="InterPro"/>
</dbReference>
<protein>
    <submittedName>
        <fullName evidence="5">Uncharacterized protein LOC109476341</fullName>
    </submittedName>
</protein>
<evidence type="ECO:0000313" key="4">
    <source>
        <dbReference type="Proteomes" id="UP000515135"/>
    </source>
</evidence>
<gene>
    <name evidence="5" type="primary">LOC109476341</name>
</gene>
<dbReference type="Pfam" id="PF09458">
    <property type="entry name" value="H_lectin"/>
    <property type="match status" value="1"/>
</dbReference>
<dbReference type="SUPFAM" id="SSF141086">
    <property type="entry name" value="Agglutinin HPA-like"/>
    <property type="match status" value="1"/>
</dbReference>
<dbReference type="Gene3D" id="1.20.5.1700">
    <property type="match status" value="1"/>
</dbReference>
<feature type="domain" description="H-type lectin" evidence="3">
    <location>
        <begin position="232"/>
        <end position="297"/>
    </location>
</feature>
<evidence type="ECO:0000259" key="3">
    <source>
        <dbReference type="Pfam" id="PF09458"/>
    </source>
</evidence>
<dbReference type="RefSeq" id="XP_019632826.1">
    <property type="nucleotide sequence ID" value="XM_019777267.1"/>
</dbReference>
<feature type="coiled-coil region" evidence="1">
    <location>
        <begin position="101"/>
        <end position="153"/>
    </location>
</feature>